<proteinExistence type="predicted"/>
<keyword evidence="3" id="KW-1185">Reference proteome</keyword>
<dbReference type="Pfam" id="PF01052">
    <property type="entry name" value="FliMN_C"/>
    <property type="match status" value="1"/>
</dbReference>
<reference evidence="2 3" key="1">
    <citation type="submission" date="2013-04" db="EMBL/GenBank/DDBJ databases">
        <title>Hyphomonas sp. T24B3 Genome Sequencing.</title>
        <authorList>
            <person name="Lai Q."/>
            <person name="Shao Z."/>
        </authorList>
    </citation>
    <scope>NUCLEOTIDE SEQUENCE [LARGE SCALE GENOMIC DNA]</scope>
    <source>
        <strain evidence="2 3">T24B3</strain>
    </source>
</reference>
<evidence type="ECO:0000313" key="3">
    <source>
        <dbReference type="Proteomes" id="UP000249123"/>
    </source>
</evidence>
<accession>A0A328JY97</accession>
<protein>
    <recommendedName>
        <fullName evidence="1">Flagellar motor switch protein FliN-like C-terminal domain-containing protein</fullName>
    </recommendedName>
</protein>
<dbReference type="Proteomes" id="UP000249123">
    <property type="component" value="Unassembled WGS sequence"/>
</dbReference>
<evidence type="ECO:0000259" key="1">
    <source>
        <dbReference type="Pfam" id="PF01052"/>
    </source>
</evidence>
<dbReference type="EMBL" id="AWFB01000007">
    <property type="protein sequence ID" value="RAN35057.1"/>
    <property type="molecule type" value="Genomic_DNA"/>
</dbReference>
<dbReference type="AlphaFoldDB" id="A0A062U3A6"/>
<sequence>MKNAPDLFLRLMSEHAARNLWASASTCMSKDFVAAGSAKLTDLIAGSHALEDETSYLFTHYMLGGSGDEDSWLLEGDESLPEVYLAFLLSDIQKLVRRLHKESLPHPQSGQDGRETLRKRVRGSTVVLDAVLHSIPMTIGECSRLEVGQIITLPEVKMNKLDLCAETVNGSLPISQGELGAWQGLRALKLHAPVPEDIIKEIAEI</sequence>
<gene>
    <name evidence="2" type="ORF">HY3_09435</name>
</gene>
<dbReference type="SUPFAM" id="SSF101801">
    <property type="entry name" value="Surface presentation of antigens (SPOA)"/>
    <property type="match status" value="1"/>
</dbReference>
<dbReference type="InterPro" id="IPR036429">
    <property type="entry name" value="SpoA-like_sf"/>
</dbReference>
<dbReference type="InterPro" id="IPR001543">
    <property type="entry name" value="FliN-like_C"/>
</dbReference>
<dbReference type="eggNOG" id="COG1868">
    <property type="taxonomic scope" value="Bacteria"/>
</dbReference>
<accession>A0A062U3A6</accession>
<feature type="domain" description="Flagellar motor switch protein FliN-like C-terminal" evidence="1">
    <location>
        <begin position="120"/>
        <end position="191"/>
    </location>
</feature>
<name>A0A062U3A6_9PROT</name>
<organism evidence="2 3">
    <name type="scientific">Hyphomonas pacifica</name>
    <dbReference type="NCBI Taxonomy" id="1280941"/>
    <lineage>
        <taxon>Bacteria</taxon>
        <taxon>Pseudomonadati</taxon>
        <taxon>Pseudomonadota</taxon>
        <taxon>Alphaproteobacteria</taxon>
        <taxon>Hyphomonadales</taxon>
        <taxon>Hyphomonadaceae</taxon>
        <taxon>Hyphomonas</taxon>
    </lineage>
</organism>
<evidence type="ECO:0000313" key="2">
    <source>
        <dbReference type="EMBL" id="RAN35057.1"/>
    </source>
</evidence>
<comment type="caution">
    <text evidence="2">The sequence shown here is derived from an EMBL/GenBank/DDBJ whole genome shotgun (WGS) entry which is preliminary data.</text>
</comment>
<dbReference type="STRING" id="1280941.HY2_09305"/>